<evidence type="ECO:0000256" key="9">
    <source>
        <dbReference type="RuleBase" id="RU003357"/>
    </source>
</evidence>
<feature type="domain" description="TonB-dependent receptor-like beta-barrel" evidence="10">
    <location>
        <begin position="446"/>
        <end position="860"/>
    </location>
</feature>
<dbReference type="Gene3D" id="2.170.130.10">
    <property type="entry name" value="TonB-dependent receptor, plug domain"/>
    <property type="match status" value="1"/>
</dbReference>
<keyword evidence="2 8" id="KW-0813">Transport</keyword>
<evidence type="ECO:0000256" key="3">
    <source>
        <dbReference type="ARBA" id="ARBA00022452"/>
    </source>
</evidence>
<accession>A0A317ZDD2</accession>
<dbReference type="Pfam" id="PF07715">
    <property type="entry name" value="Plug"/>
    <property type="match status" value="1"/>
</dbReference>
<dbReference type="EMBL" id="QHJQ01000010">
    <property type="protein sequence ID" value="PXA03304.1"/>
    <property type="molecule type" value="Genomic_DNA"/>
</dbReference>
<comment type="subcellular location">
    <subcellularLocation>
        <location evidence="1 8">Cell outer membrane</location>
        <topology evidence="1 8">Multi-pass membrane protein</topology>
    </subcellularLocation>
</comment>
<dbReference type="PANTHER" id="PTHR47234">
    <property type="match status" value="1"/>
</dbReference>
<keyword evidence="13" id="KW-1185">Reference proteome</keyword>
<dbReference type="SUPFAM" id="SSF56935">
    <property type="entry name" value="Porins"/>
    <property type="match status" value="1"/>
</dbReference>
<evidence type="ECO:0000256" key="4">
    <source>
        <dbReference type="ARBA" id="ARBA00022692"/>
    </source>
</evidence>
<keyword evidence="5 9" id="KW-0798">TonB box</keyword>
<dbReference type="InterPro" id="IPR039426">
    <property type="entry name" value="TonB-dep_rcpt-like"/>
</dbReference>
<evidence type="ECO:0000256" key="8">
    <source>
        <dbReference type="PROSITE-ProRule" id="PRU01360"/>
    </source>
</evidence>
<dbReference type="InterPro" id="IPR036942">
    <property type="entry name" value="Beta-barrel_TonB_sf"/>
</dbReference>
<dbReference type="Proteomes" id="UP000247099">
    <property type="component" value="Unassembled WGS sequence"/>
</dbReference>
<evidence type="ECO:0000313" key="13">
    <source>
        <dbReference type="Proteomes" id="UP000247099"/>
    </source>
</evidence>
<reference evidence="12 13" key="1">
    <citation type="submission" date="2018-05" db="EMBL/GenBank/DDBJ databases">
        <title>Coraliomargarita sinensis sp. nov., isolated from a marine solar saltern.</title>
        <authorList>
            <person name="Zhou L.Y."/>
        </authorList>
    </citation>
    <scope>NUCLEOTIDE SEQUENCE [LARGE SCALE GENOMIC DNA]</scope>
    <source>
        <strain evidence="12 13">WN38</strain>
    </source>
</reference>
<evidence type="ECO:0000256" key="6">
    <source>
        <dbReference type="ARBA" id="ARBA00023136"/>
    </source>
</evidence>
<feature type="domain" description="TonB-dependent receptor plug" evidence="11">
    <location>
        <begin position="67"/>
        <end position="178"/>
    </location>
</feature>
<evidence type="ECO:0000313" key="12">
    <source>
        <dbReference type="EMBL" id="PXA03304.1"/>
    </source>
</evidence>
<dbReference type="InterPro" id="IPR037066">
    <property type="entry name" value="Plug_dom_sf"/>
</dbReference>
<dbReference type="Gene3D" id="2.40.170.20">
    <property type="entry name" value="TonB-dependent receptor, beta-barrel domain"/>
    <property type="match status" value="1"/>
</dbReference>
<comment type="caution">
    <text evidence="12">The sequence shown here is derived from an EMBL/GenBank/DDBJ whole genome shotgun (WGS) entry which is preliminary data.</text>
</comment>
<sequence length="896" mass="99011">METKFAPKPAMMIFPRNGPAVSKLTLWVASIGFLNTTFGTSDKIIDLESYVMTGSNFKNVDASSEIPITRIDNDTFYKWGDQSAYTALLDQPYSYGYANSNKQTNGGTGSAGANLRGLGNLNTLTLINGRRAGGNSAIGFEHGGFADLNLIPIAAIREMQVAVDGTSVAYGSDAVAGTVNLLLHQDYIGERVDASYSNTTDGDASEKSLSFLTGQQINESTHLVLSGSWYERNAIFARDRHISENADFRNQGGTDQRSDSFPGRLNANGQSLILEGGTYATSINDYTPYSRDPDGFNYNTYAPTAPTMEQKSVMAHVTHQLTQQIEIWTELLYTETSFENGLAPAPWSTTLFPDVLEAVRGSPHRPDDLPEDDIDSLSYRNLELGNMNKPSEKQAQRLLLGLRGELDRWDWEAAVMQIQSRLDIRTEGLVDKTGLIERIDSGFFNPFAMAFARGTNDGLFFNNAAALREEATSARESFKETYRSIDFMVEGPAFELPAGELNVLLGAEFREEEIDIDIDPSFLFPGIPGAWSGYSPYEAERSVFSVFGESITPLLGGDNGDGMKLNLHLAARYENYTDESASRKNKYNQFVYKAGFEFIPIRQVTIRGSFGTAFRAPTLNESFNTNYASLVYNTGSDASPNLQQFATVLGANPNLEPEQSNVLNLGITYEPDFAPGLTARVNYYRIETRDAVNHNGQQLVNEGATDFIFATRFNTAEVLTDGVDYQITYRYKNELGQWEASAGINQVFRYEIKPSNNSETIDFLGRLVHPLVPSESVQGPGSIPEYKGYARLIWNRGSLTLGATLNYIHSLDDNPIMTADSRPREIDSWTTLDLIAQYAWSTREIGWLSGTTLTLGIENVTDEAPPFAAGAFADGYDSSLYNLEGRRISLSLRKEF</sequence>
<dbReference type="InterPro" id="IPR000531">
    <property type="entry name" value="Beta-barrel_TonB"/>
</dbReference>
<evidence type="ECO:0008006" key="14">
    <source>
        <dbReference type="Google" id="ProtNLM"/>
    </source>
</evidence>
<dbReference type="InParanoid" id="A0A317ZDD2"/>
<evidence type="ECO:0000256" key="7">
    <source>
        <dbReference type="ARBA" id="ARBA00023237"/>
    </source>
</evidence>
<dbReference type="AlphaFoldDB" id="A0A317ZDD2"/>
<organism evidence="12 13">
    <name type="scientific">Coraliomargarita sinensis</name>
    <dbReference type="NCBI Taxonomy" id="2174842"/>
    <lineage>
        <taxon>Bacteria</taxon>
        <taxon>Pseudomonadati</taxon>
        <taxon>Verrucomicrobiota</taxon>
        <taxon>Opitutia</taxon>
        <taxon>Puniceicoccales</taxon>
        <taxon>Coraliomargaritaceae</taxon>
        <taxon>Coraliomargarita</taxon>
    </lineage>
</organism>
<evidence type="ECO:0000256" key="1">
    <source>
        <dbReference type="ARBA" id="ARBA00004571"/>
    </source>
</evidence>
<keyword evidence="7 8" id="KW-0998">Cell outer membrane</keyword>
<evidence type="ECO:0000259" key="11">
    <source>
        <dbReference type="Pfam" id="PF07715"/>
    </source>
</evidence>
<evidence type="ECO:0000256" key="5">
    <source>
        <dbReference type="ARBA" id="ARBA00023077"/>
    </source>
</evidence>
<gene>
    <name evidence="12" type="ORF">DDZ13_12845</name>
</gene>
<protein>
    <recommendedName>
        <fullName evidence="14">TonB-dependent receptor</fullName>
    </recommendedName>
</protein>
<name>A0A317ZDD2_9BACT</name>
<keyword evidence="6 8" id="KW-0472">Membrane</keyword>
<evidence type="ECO:0000259" key="10">
    <source>
        <dbReference type="Pfam" id="PF00593"/>
    </source>
</evidence>
<dbReference type="GO" id="GO:0009279">
    <property type="term" value="C:cell outer membrane"/>
    <property type="evidence" value="ECO:0007669"/>
    <property type="project" value="UniProtKB-SubCell"/>
</dbReference>
<dbReference type="Pfam" id="PF00593">
    <property type="entry name" value="TonB_dep_Rec_b-barrel"/>
    <property type="match status" value="1"/>
</dbReference>
<dbReference type="PANTHER" id="PTHR47234:SF2">
    <property type="entry name" value="TONB-DEPENDENT RECEPTOR"/>
    <property type="match status" value="1"/>
</dbReference>
<dbReference type="InterPro" id="IPR012910">
    <property type="entry name" value="Plug_dom"/>
</dbReference>
<keyword evidence="3 8" id="KW-1134">Transmembrane beta strand</keyword>
<comment type="similarity">
    <text evidence="8 9">Belongs to the TonB-dependent receptor family.</text>
</comment>
<dbReference type="PROSITE" id="PS52016">
    <property type="entry name" value="TONB_DEPENDENT_REC_3"/>
    <property type="match status" value="1"/>
</dbReference>
<proteinExistence type="inferred from homology"/>
<evidence type="ECO:0000256" key="2">
    <source>
        <dbReference type="ARBA" id="ARBA00022448"/>
    </source>
</evidence>
<keyword evidence="4 8" id="KW-0812">Transmembrane</keyword>